<protein>
    <submittedName>
        <fullName evidence="1">Uncharacterized protein</fullName>
    </submittedName>
</protein>
<name>A0A6A4PS35_LUPAL</name>
<dbReference type="AlphaFoldDB" id="A0A6A4PS35"/>
<comment type="caution">
    <text evidence="1">The sequence shown here is derived from an EMBL/GenBank/DDBJ whole genome shotgun (WGS) entry which is preliminary data.</text>
</comment>
<sequence length="69" mass="7969">MVSFLGLDFLQTHVDSQSVYYWRVLRYLTGTYCCSYLILCRSPSVCQICCTHHAPRCKQPRSDVVPDAH</sequence>
<evidence type="ECO:0000313" key="1">
    <source>
        <dbReference type="EMBL" id="KAE9604353.1"/>
    </source>
</evidence>
<dbReference type="EMBL" id="WOCE01000011">
    <property type="protein sequence ID" value="KAE9604353.1"/>
    <property type="molecule type" value="Genomic_DNA"/>
</dbReference>
<gene>
    <name evidence="1" type="ORF">Lalb_Chr11g0070551</name>
</gene>
<accession>A0A6A4PS35</accession>
<organism evidence="1 2">
    <name type="scientific">Lupinus albus</name>
    <name type="common">White lupine</name>
    <name type="synonym">Lupinus termis</name>
    <dbReference type="NCBI Taxonomy" id="3870"/>
    <lineage>
        <taxon>Eukaryota</taxon>
        <taxon>Viridiplantae</taxon>
        <taxon>Streptophyta</taxon>
        <taxon>Embryophyta</taxon>
        <taxon>Tracheophyta</taxon>
        <taxon>Spermatophyta</taxon>
        <taxon>Magnoliopsida</taxon>
        <taxon>eudicotyledons</taxon>
        <taxon>Gunneridae</taxon>
        <taxon>Pentapetalae</taxon>
        <taxon>rosids</taxon>
        <taxon>fabids</taxon>
        <taxon>Fabales</taxon>
        <taxon>Fabaceae</taxon>
        <taxon>Papilionoideae</taxon>
        <taxon>50 kb inversion clade</taxon>
        <taxon>genistoids sensu lato</taxon>
        <taxon>core genistoids</taxon>
        <taxon>Genisteae</taxon>
        <taxon>Lupinus</taxon>
    </lineage>
</organism>
<keyword evidence="2" id="KW-1185">Reference proteome</keyword>
<reference evidence="2" key="1">
    <citation type="journal article" date="2020" name="Nat. Commun.">
        <title>Genome sequence of the cluster root forming white lupin.</title>
        <authorList>
            <person name="Hufnagel B."/>
            <person name="Marques A."/>
            <person name="Soriano A."/>
            <person name="Marques L."/>
            <person name="Divol F."/>
            <person name="Doumas P."/>
            <person name="Sallet E."/>
            <person name="Mancinotti D."/>
            <person name="Carrere S."/>
            <person name="Marande W."/>
            <person name="Arribat S."/>
            <person name="Keller J."/>
            <person name="Huneau C."/>
            <person name="Blein T."/>
            <person name="Aime D."/>
            <person name="Laguerre M."/>
            <person name="Taylor J."/>
            <person name="Schubert V."/>
            <person name="Nelson M."/>
            <person name="Geu-Flores F."/>
            <person name="Crespi M."/>
            <person name="Gallardo-Guerrero K."/>
            <person name="Delaux P.-M."/>
            <person name="Salse J."/>
            <person name="Berges H."/>
            <person name="Guyot R."/>
            <person name="Gouzy J."/>
            <person name="Peret B."/>
        </authorList>
    </citation>
    <scope>NUCLEOTIDE SEQUENCE [LARGE SCALE GENOMIC DNA]</scope>
    <source>
        <strain evidence="2">cv. Amiga</strain>
    </source>
</reference>
<evidence type="ECO:0000313" key="2">
    <source>
        <dbReference type="Proteomes" id="UP000447434"/>
    </source>
</evidence>
<proteinExistence type="predicted"/>
<dbReference type="Proteomes" id="UP000447434">
    <property type="component" value="Chromosome 11"/>
</dbReference>